<evidence type="ECO:0000313" key="3">
    <source>
        <dbReference type="Proteomes" id="UP000000845"/>
    </source>
</evidence>
<name>D1AN86_SEBTE</name>
<dbReference type="InterPro" id="IPR010359">
    <property type="entry name" value="IrrE_HExxH"/>
</dbReference>
<dbReference type="STRING" id="526218.Sterm_2846"/>
<dbReference type="Proteomes" id="UP000000845">
    <property type="component" value="Chromosome"/>
</dbReference>
<organism evidence="2 3">
    <name type="scientific">Sebaldella termitidis (strain ATCC 33386 / NCTC 11300)</name>
    <dbReference type="NCBI Taxonomy" id="526218"/>
    <lineage>
        <taxon>Bacteria</taxon>
        <taxon>Fusobacteriati</taxon>
        <taxon>Fusobacteriota</taxon>
        <taxon>Fusobacteriia</taxon>
        <taxon>Fusobacteriales</taxon>
        <taxon>Leptotrichiaceae</taxon>
        <taxon>Sebaldella</taxon>
    </lineage>
</organism>
<reference evidence="2 3" key="2">
    <citation type="journal article" date="2010" name="Stand. Genomic Sci.">
        <title>Complete genome sequence of Sebaldella termitidis type strain (NCTC 11300).</title>
        <authorList>
            <person name="Harmon-Smith M."/>
            <person name="Celia L."/>
            <person name="Chertkov O."/>
            <person name="Lapidus A."/>
            <person name="Copeland A."/>
            <person name="Glavina Del Rio T."/>
            <person name="Nolan M."/>
            <person name="Lucas S."/>
            <person name="Tice H."/>
            <person name="Cheng J.F."/>
            <person name="Han C."/>
            <person name="Detter J.C."/>
            <person name="Bruce D."/>
            <person name="Goodwin L."/>
            <person name="Pitluck S."/>
            <person name="Pati A."/>
            <person name="Liolios K."/>
            <person name="Ivanova N."/>
            <person name="Mavromatis K."/>
            <person name="Mikhailova N."/>
            <person name="Chen A."/>
            <person name="Palaniappan K."/>
            <person name="Land M."/>
            <person name="Hauser L."/>
            <person name="Chang Y.J."/>
            <person name="Jeffries C.D."/>
            <person name="Brettin T."/>
            <person name="Goker M."/>
            <person name="Beck B."/>
            <person name="Bristow J."/>
            <person name="Eisen J.A."/>
            <person name="Markowitz V."/>
            <person name="Hugenholtz P."/>
            <person name="Kyrpides N.C."/>
            <person name="Klenk H.P."/>
            <person name="Chen F."/>
        </authorList>
    </citation>
    <scope>NUCLEOTIDE SEQUENCE [LARGE SCALE GENOMIC DNA]</scope>
    <source>
        <strain evidence="3">ATCC 33386 / NCTC 11300</strain>
    </source>
</reference>
<dbReference type="KEGG" id="str:Sterm_2846"/>
<keyword evidence="3" id="KW-1185">Reference proteome</keyword>
<dbReference type="Pfam" id="PF06114">
    <property type="entry name" value="Peptidase_M78"/>
    <property type="match status" value="1"/>
</dbReference>
<sequence>MQKTIIPVRIGVYDYKILFLSEREINDKYLEQRMSGFIDLVRKEININRDMDLSTQKETIIHEFLHGLFHEWGINLNLDIEKDMEEKIVTTLSKGIYEIETTGMLKAIFELMETGDK</sequence>
<evidence type="ECO:0000313" key="2">
    <source>
        <dbReference type="EMBL" id="ACZ09690.1"/>
    </source>
</evidence>
<dbReference type="EMBL" id="CP001739">
    <property type="protein sequence ID" value="ACZ09690.1"/>
    <property type="molecule type" value="Genomic_DNA"/>
</dbReference>
<proteinExistence type="predicted"/>
<gene>
    <name evidence="2" type="ordered locus">Sterm_2846</name>
</gene>
<dbReference type="HOGENOM" id="CLU_2083219_0_0_0"/>
<dbReference type="Gene3D" id="1.10.10.2910">
    <property type="match status" value="1"/>
</dbReference>
<accession>D1AN86</accession>
<protein>
    <recommendedName>
        <fullName evidence="1">IrrE N-terminal-like domain-containing protein</fullName>
    </recommendedName>
</protein>
<dbReference type="AlphaFoldDB" id="D1AN86"/>
<evidence type="ECO:0000259" key="1">
    <source>
        <dbReference type="Pfam" id="PF06114"/>
    </source>
</evidence>
<feature type="domain" description="IrrE N-terminal-like" evidence="1">
    <location>
        <begin position="36"/>
        <end position="76"/>
    </location>
</feature>
<reference evidence="3" key="1">
    <citation type="submission" date="2009-09" db="EMBL/GenBank/DDBJ databases">
        <title>The complete chromosome of Sebaldella termitidis ATCC 33386.</title>
        <authorList>
            <consortium name="US DOE Joint Genome Institute (JGI-PGF)"/>
            <person name="Lucas S."/>
            <person name="Copeland A."/>
            <person name="Lapidus A."/>
            <person name="Glavina del Rio T."/>
            <person name="Dalin E."/>
            <person name="Tice H."/>
            <person name="Bruce D."/>
            <person name="Goodwin L."/>
            <person name="Pitluck S."/>
            <person name="Kyrpides N."/>
            <person name="Mavromatis K."/>
            <person name="Ivanova N."/>
            <person name="Mikhailova N."/>
            <person name="Sims D."/>
            <person name="Meincke L."/>
            <person name="Brettin T."/>
            <person name="Detter J.C."/>
            <person name="Han C."/>
            <person name="Larimer F."/>
            <person name="Land M."/>
            <person name="Hauser L."/>
            <person name="Markowitz V."/>
            <person name="Cheng J.F."/>
            <person name="Hugenholtz P."/>
            <person name="Woyke T."/>
            <person name="Wu D."/>
            <person name="Eisen J.A."/>
        </authorList>
    </citation>
    <scope>NUCLEOTIDE SEQUENCE [LARGE SCALE GENOMIC DNA]</scope>
    <source>
        <strain evidence="3">ATCC 33386 / NCTC 11300</strain>
    </source>
</reference>
<dbReference type="RefSeq" id="WP_012862284.1">
    <property type="nucleotide sequence ID" value="NC_013517.1"/>
</dbReference>